<dbReference type="Gene3D" id="6.10.140.1430">
    <property type="match status" value="1"/>
</dbReference>
<evidence type="ECO:0008006" key="4">
    <source>
        <dbReference type="Google" id="ProtNLM"/>
    </source>
</evidence>
<feature type="transmembrane region" description="Helical" evidence="1">
    <location>
        <begin position="75"/>
        <end position="92"/>
    </location>
</feature>
<dbReference type="OrthoDB" id="5966597at2"/>
<keyword evidence="1" id="KW-0472">Membrane</keyword>
<dbReference type="AlphaFoldDB" id="A0A091BH72"/>
<evidence type="ECO:0000256" key="1">
    <source>
        <dbReference type="SAM" id="Phobius"/>
    </source>
</evidence>
<keyword evidence="1" id="KW-1133">Transmembrane helix</keyword>
<keyword evidence="1" id="KW-0812">Transmembrane</keyword>
<dbReference type="eggNOG" id="ENOG5032I0T">
    <property type="taxonomic scope" value="Bacteria"/>
</dbReference>
<name>A0A091BH72_9GAMM</name>
<reference evidence="2 3" key="1">
    <citation type="submission" date="2013-09" db="EMBL/GenBank/DDBJ databases">
        <title>Genome sequencing of Arenimonas composti.</title>
        <authorList>
            <person name="Chen F."/>
            <person name="Wang G."/>
        </authorList>
    </citation>
    <scope>NUCLEOTIDE SEQUENCE [LARGE SCALE GENOMIC DNA]</scope>
    <source>
        <strain evidence="2 3">TR7-09</strain>
    </source>
</reference>
<dbReference type="STRING" id="1121013.GCA_000426365_01828"/>
<evidence type="ECO:0000313" key="3">
    <source>
        <dbReference type="Proteomes" id="UP000029391"/>
    </source>
</evidence>
<proteinExistence type="predicted"/>
<keyword evidence="3" id="KW-1185">Reference proteome</keyword>
<accession>A0A091BH72</accession>
<evidence type="ECO:0000313" key="2">
    <source>
        <dbReference type="EMBL" id="KFN50139.1"/>
    </source>
</evidence>
<dbReference type="RefSeq" id="WP_051239824.1">
    <property type="nucleotide sequence ID" value="NZ_AUFF01000003.1"/>
</dbReference>
<dbReference type="Proteomes" id="UP000029391">
    <property type="component" value="Unassembled WGS sequence"/>
</dbReference>
<protein>
    <recommendedName>
        <fullName evidence="4">DUF883 domain-containing protein</fullName>
    </recommendedName>
</protein>
<sequence length="95" mass="10033">MNANDGQVPRHIDNARENLGEAKDALKAGVGEAVDAAGAAAREAKAELDEKMQALLDQGREMLGQAEDLIRSRPLASFGVAFAAGYLVAALTRRK</sequence>
<organism evidence="2 3">
    <name type="scientific">Arenimonas composti TR7-09 = DSM 18010</name>
    <dbReference type="NCBI Taxonomy" id="1121013"/>
    <lineage>
        <taxon>Bacteria</taxon>
        <taxon>Pseudomonadati</taxon>
        <taxon>Pseudomonadota</taxon>
        <taxon>Gammaproteobacteria</taxon>
        <taxon>Lysobacterales</taxon>
        <taxon>Lysobacteraceae</taxon>
        <taxon>Arenimonas</taxon>
    </lineage>
</organism>
<comment type="caution">
    <text evidence="2">The sequence shown here is derived from an EMBL/GenBank/DDBJ whole genome shotgun (WGS) entry which is preliminary data.</text>
</comment>
<gene>
    <name evidence="2" type="ORF">P873_08170</name>
</gene>
<dbReference type="EMBL" id="AWXU01000023">
    <property type="protein sequence ID" value="KFN50139.1"/>
    <property type="molecule type" value="Genomic_DNA"/>
</dbReference>